<dbReference type="AlphaFoldDB" id="A0A8J3MMD5"/>
<proteinExistence type="predicted"/>
<keyword evidence="2" id="KW-1185">Reference proteome</keyword>
<sequence>MSASEERKKYLWEKFIYAAKSFGKAGTRSDYPGVPKEQQLSIDLGNKKSFSIIGKILNWIENKLKFLFPRYNLFTEVGTEERKVIATNTKVKYFSQEEQFEHALYIDEENKDLKLYSLKGKLYDTRGKISKTRKDCVAYVITLDGKLVVHEHIDVGKSEYAYRHSTLAGGKPVICSGLMKVIDGKIAYIDNNSGHYKPKEANLYNAIKKLEGLFSQDAKVTYLGSLELLRKQIPFICRIPHTQESVEKFLKRMEKKGKDGLTKYQRHFTQVKEHNSQYRQLLFLKSYKPIPILDGDNSEVIKMKVEHSVRKIIGADYGHKPVIHKNKEDHVWVDIDFNYEDDCKRLTKILDLKGLSYIIQNNKKEGEYTVSMVKDNIEELIKNTLQINIDSVELLDQQRNKRAIES</sequence>
<protein>
    <submittedName>
        <fullName evidence="1">Uncharacterized protein</fullName>
    </submittedName>
</protein>
<name>A0A8J3MMD5_9RICK</name>
<reference evidence="1 2" key="1">
    <citation type="journal article" date="2021" name="Microb. Ecol.">
        <title>Candidatus Mesenet longicola: Novel Endosymbionts of Brontispa longissima that Induce Cytoplasmic Incompatibility.</title>
        <authorList>
            <person name="Takano S."/>
            <person name="Gotoh Y."/>
            <person name="Hayashi T."/>
        </authorList>
    </citation>
    <scope>NUCLEOTIDE SEQUENCE [LARGE SCALE GENOMIC DNA]</scope>
    <source>
        <strain evidence="1">L5</strain>
    </source>
</reference>
<evidence type="ECO:0000313" key="2">
    <source>
        <dbReference type="Proteomes" id="UP000637906"/>
    </source>
</evidence>
<dbReference type="EMBL" id="BNGU01000037">
    <property type="protein sequence ID" value="GHM59824.1"/>
    <property type="molecule type" value="Genomic_DNA"/>
</dbReference>
<gene>
    <name evidence="1" type="ORF">sL5_08170</name>
</gene>
<dbReference type="Proteomes" id="UP000637906">
    <property type="component" value="Unassembled WGS sequence"/>
</dbReference>
<accession>A0A8J3MMD5</accession>
<comment type="caution">
    <text evidence="1">The sequence shown here is derived from an EMBL/GenBank/DDBJ whole genome shotgun (WGS) entry which is preliminary data.</text>
</comment>
<organism evidence="1 2">
    <name type="scientific">Candidatus Mesenet longicola</name>
    <dbReference type="NCBI Taxonomy" id="1892558"/>
    <lineage>
        <taxon>Bacteria</taxon>
        <taxon>Pseudomonadati</taxon>
        <taxon>Pseudomonadota</taxon>
        <taxon>Alphaproteobacteria</taxon>
        <taxon>Rickettsiales</taxon>
        <taxon>Anaplasmataceae</taxon>
        <taxon>Candidatus Mesenet</taxon>
    </lineage>
</organism>
<evidence type="ECO:0000313" key="1">
    <source>
        <dbReference type="EMBL" id="GHM59824.1"/>
    </source>
</evidence>